<proteinExistence type="predicted"/>
<dbReference type="Proteomes" id="UP001597024">
    <property type="component" value="Unassembled WGS sequence"/>
</dbReference>
<feature type="compositionally biased region" description="Low complexity" evidence="1">
    <location>
        <begin position="62"/>
        <end position="82"/>
    </location>
</feature>
<organism evidence="2 3">
    <name type="scientific">Streptosporangium algeriense</name>
    <dbReference type="NCBI Taxonomy" id="1682748"/>
    <lineage>
        <taxon>Bacteria</taxon>
        <taxon>Bacillati</taxon>
        <taxon>Actinomycetota</taxon>
        <taxon>Actinomycetes</taxon>
        <taxon>Streptosporangiales</taxon>
        <taxon>Streptosporangiaceae</taxon>
        <taxon>Streptosporangium</taxon>
    </lineage>
</organism>
<comment type="caution">
    <text evidence="2">The sequence shown here is derived from an EMBL/GenBank/DDBJ whole genome shotgun (WGS) entry which is preliminary data.</text>
</comment>
<accession>A0ABW3DU27</accession>
<dbReference type="EMBL" id="JBHTHX010000871">
    <property type="protein sequence ID" value="MFD0887269.1"/>
    <property type="molecule type" value="Genomic_DNA"/>
</dbReference>
<gene>
    <name evidence="2" type="ORF">ACFQ08_22225</name>
</gene>
<evidence type="ECO:0000313" key="3">
    <source>
        <dbReference type="Proteomes" id="UP001597024"/>
    </source>
</evidence>
<protein>
    <submittedName>
        <fullName evidence="2">Uncharacterized protein</fullName>
    </submittedName>
</protein>
<sequence length="119" mass="12216">GGSSAPRPLALGDLLRIEVVDQGWSAIRFPSPENSLSPEGSPLSGALRHRRTAGAWSSSACSPAEDGAAAHAGEAVPSGARSPPSPGGPSLGSRTSLTHRAALDRFRLRHFPLSGLARM</sequence>
<keyword evidence="3" id="KW-1185">Reference proteome</keyword>
<name>A0ABW3DU27_9ACTN</name>
<feature type="region of interest" description="Disordered" evidence="1">
    <location>
        <begin position="28"/>
        <end position="98"/>
    </location>
</feature>
<reference evidence="3" key="1">
    <citation type="journal article" date="2019" name="Int. J. Syst. Evol. Microbiol.">
        <title>The Global Catalogue of Microorganisms (GCM) 10K type strain sequencing project: providing services to taxonomists for standard genome sequencing and annotation.</title>
        <authorList>
            <consortium name="The Broad Institute Genomics Platform"/>
            <consortium name="The Broad Institute Genome Sequencing Center for Infectious Disease"/>
            <person name="Wu L."/>
            <person name="Ma J."/>
        </authorList>
    </citation>
    <scope>NUCLEOTIDE SEQUENCE [LARGE SCALE GENOMIC DNA]</scope>
    <source>
        <strain evidence="3">CCUG 62974</strain>
    </source>
</reference>
<feature type="non-terminal residue" evidence="2">
    <location>
        <position position="1"/>
    </location>
</feature>
<evidence type="ECO:0000313" key="2">
    <source>
        <dbReference type="EMBL" id="MFD0887269.1"/>
    </source>
</evidence>
<evidence type="ECO:0000256" key="1">
    <source>
        <dbReference type="SAM" id="MobiDB-lite"/>
    </source>
</evidence>